<protein>
    <submittedName>
        <fullName evidence="2">DUF58 domain-containing protein</fullName>
    </submittedName>
</protein>
<evidence type="ECO:0000313" key="3">
    <source>
        <dbReference type="Proteomes" id="UP000603141"/>
    </source>
</evidence>
<organism evidence="2 3">
    <name type="scientific">Luteolibacter pohnpeiensis</name>
    <dbReference type="NCBI Taxonomy" id="454153"/>
    <lineage>
        <taxon>Bacteria</taxon>
        <taxon>Pseudomonadati</taxon>
        <taxon>Verrucomicrobiota</taxon>
        <taxon>Verrucomicrobiia</taxon>
        <taxon>Verrucomicrobiales</taxon>
        <taxon>Verrucomicrobiaceae</taxon>
        <taxon>Luteolibacter</taxon>
    </lineage>
</organism>
<reference evidence="2" key="1">
    <citation type="submission" date="2021-01" db="EMBL/GenBank/DDBJ databases">
        <title>Modified the classification status of verrucomicrobia.</title>
        <authorList>
            <person name="Feng X."/>
        </authorList>
    </citation>
    <scope>NUCLEOTIDE SEQUENCE</scope>
    <source>
        <strain evidence="2">KCTC 22041</strain>
    </source>
</reference>
<name>A0A934VUA4_9BACT</name>
<proteinExistence type="predicted"/>
<dbReference type="PANTHER" id="PTHR33608">
    <property type="entry name" value="BLL2464 PROTEIN"/>
    <property type="match status" value="1"/>
</dbReference>
<dbReference type="PANTHER" id="PTHR33608:SF12">
    <property type="entry name" value="DUF58 DOMAIN-CONTAINING PROTEIN"/>
    <property type="match status" value="1"/>
</dbReference>
<feature type="domain" description="DUF58" evidence="1">
    <location>
        <begin position="52"/>
        <end position="266"/>
    </location>
</feature>
<keyword evidence="3" id="KW-1185">Reference proteome</keyword>
<accession>A0A934VUA4</accession>
<evidence type="ECO:0000259" key="1">
    <source>
        <dbReference type="Pfam" id="PF01882"/>
    </source>
</evidence>
<dbReference type="Pfam" id="PF01882">
    <property type="entry name" value="DUF58"/>
    <property type="match status" value="1"/>
</dbReference>
<sequence>MSKALVTITLNHLLGLKADAHGFSFTKNQPANSILSGRHASRLRGRGLTFEELRLYHPGDDVRSIDWRATARLRSPHVRVYTEERERPVLVIVDQRATMFFGSRRAMKSVAAAELAALVAWRAIQAGERIGGLIFNDSEITTIRPNHGHSQAMRLFQQIVRYNQDLTDRREPETTISLNSVLQSVLQIAHHDYLIILISDLEGADDLTHQLTINLNAHNDLIIAAVYDPLGAQIKGSSGMRATQNGHLWQIPQERSFQQNFQRSFQQLAEKWTRIFRGLRIPIFPISTSEPVIDQLRESLRSHV</sequence>
<dbReference type="InterPro" id="IPR002881">
    <property type="entry name" value="DUF58"/>
</dbReference>
<gene>
    <name evidence="2" type="ORF">JIN85_00780</name>
</gene>
<dbReference type="EMBL" id="JAENIJ010000001">
    <property type="protein sequence ID" value="MBK1880925.1"/>
    <property type="molecule type" value="Genomic_DNA"/>
</dbReference>
<dbReference type="InterPro" id="IPR036465">
    <property type="entry name" value="vWFA_dom_sf"/>
</dbReference>
<dbReference type="Proteomes" id="UP000603141">
    <property type="component" value="Unassembled WGS sequence"/>
</dbReference>
<comment type="caution">
    <text evidence="2">The sequence shown here is derived from an EMBL/GenBank/DDBJ whole genome shotgun (WGS) entry which is preliminary data.</text>
</comment>
<evidence type="ECO:0000313" key="2">
    <source>
        <dbReference type="EMBL" id="MBK1880925.1"/>
    </source>
</evidence>
<dbReference type="SUPFAM" id="SSF53300">
    <property type="entry name" value="vWA-like"/>
    <property type="match status" value="1"/>
</dbReference>
<dbReference type="RefSeq" id="WP_200266599.1">
    <property type="nucleotide sequence ID" value="NZ_JAENIJ010000001.1"/>
</dbReference>
<dbReference type="AlphaFoldDB" id="A0A934VUA4"/>